<feature type="compositionally biased region" description="Low complexity" evidence="7">
    <location>
        <begin position="149"/>
        <end position="165"/>
    </location>
</feature>
<evidence type="ECO:0000313" key="11">
    <source>
        <dbReference type="EMBL" id="KAF4690538.1"/>
    </source>
</evidence>
<keyword evidence="2 6" id="KW-0547">Nucleotide-binding</keyword>
<protein>
    <recommendedName>
        <fullName evidence="13">Pyruvate carboxylase</fullName>
    </recommendedName>
</protein>
<dbReference type="SMART" id="SM00184">
    <property type="entry name" value="RING"/>
    <property type="match status" value="1"/>
</dbReference>
<dbReference type="Pfam" id="PF00085">
    <property type="entry name" value="Thioredoxin"/>
    <property type="match status" value="1"/>
</dbReference>
<evidence type="ECO:0000259" key="10">
    <source>
        <dbReference type="PROSITE" id="PS50979"/>
    </source>
</evidence>
<keyword evidence="4" id="KW-0092">Biotin</keyword>
<dbReference type="SUPFAM" id="SSF52440">
    <property type="entry name" value="PreATP-grasp domain"/>
    <property type="match status" value="1"/>
</dbReference>
<dbReference type="InterPro" id="IPR011761">
    <property type="entry name" value="ATP-grasp"/>
</dbReference>
<dbReference type="InterPro" id="IPR011764">
    <property type="entry name" value="Biotin_carboxylation_dom"/>
</dbReference>
<dbReference type="PANTHER" id="PTHR48095:SF5">
    <property type="entry name" value="BLL7292 PROTEIN"/>
    <property type="match status" value="1"/>
</dbReference>
<keyword evidence="1" id="KW-0436">Ligase</keyword>
<proteinExistence type="predicted"/>
<feature type="domain" description="ATP-grasp" evidence="9">
    <location>
        <begin position="726"/>
        <end position="914"/>
    </location>
</feature>
<feature type="compositionally biased region" description="Basic and acidic residues" evidence="7">
    <location>
        <begin position="432"/>
        <end position="444"/>
    </location>
</feature>
<dbReference type="InterPro" id="IPR051602">
    <property type="entry name" value="ACC_Biotin_Carboxylase"/>
</dbReference>
<dbReference type="AlphaFoldDB" id="A0A7J6P351"/>
<dbReference type="Pfam" id="PF13920">
    <property type="entry name" value="zf-C3HC4_3"/>
    <property type="match status" value="1"/>
</dbReference>
<dbReference type="EMBL" id="JABANP010000097">
    <property type="protein sequence ID" value="KAF4690538.1"/>
    <property type="molecule type" value="Genomic_DNA"/>
</dbReference>
<dbReference type="InterPro" id="IPR001841">
    <property type="entry name" value="Znf_RING"/>
</dbReference>
<evidence type="ECO:0000259" key="9">
    <source>
        <dbReference type="PROSITE" id="PS50975"/>
    </source>
</evidence>
<feature type="region of interest" description="Disordered" evidence="7">
    <location>
        <begin position="426"/>
        <end position="462"/>
    </location>
</feature>
<comment type="caution">
    <text evidence="11">The sequence shown here is derived from an EMBL/GenBank/DDBJ whole genome shotgun (WGS) entry which is preliminary data.</text>
</comment>
<dbReference type="InterPro" id="IPR005481">
    <property type="entry name" value="BC-like_N"/>
</dbReference>
<evidence type="ECO:0000259" key="8">
    <source>
        <dbReference type="PROSITE" id="PS50089"/>
    </source>
</evidence>
<keyword evidence="5" id="KW-0863">Zinc-finger</keyword>
<dbReference type="SUPFAM" id="SSF57850">
    <property type="entry name" value="RING/U-box"/>
    <property type="match status" value="1"/>
</dbReference>
<dbReference type="Gene3D" id="3.30.470.20">
    <property type="entry name" value="ATP-grasp fold, B domain"/>
    <property type="match status" value="1"/>
</dbReference>
<keyword evidence="5" id="KW-0862">Zinc</keyword>
<dbReference type="GO" id="GO:0005524">
    <property type="term" value="F:ATP binding"/>
    <property type="evidence" value="ECO:0007669"/>
    <property type="project" value="UniProtKB-UniRule"/>
</dbReference>
<evidence type="ECO:0008006" key="13">
    <source>
        <dbReference type="Google" id="ProtNLM"/>
    </source>
</evidence>
<evidence type="ECO:0000313" key="12">
    <source>
        <dbReference type="Proteomes" id="UP000541610"/>
    </source>
</evidence>
<feature type="domain" description="Biotin carboxylation" evidence="10">
    <location>
        <begin position="609"/>
        <end position="957"/>
    </location>
</feature>
<dbReference type="InterPro" id="IPR036249">
    <property type="entry name" value="Thioredoxin-like_sf"/>
</dbReference>
<dbReference type="GO" id="GO:0008270">
    <property type="term" value="F:zinc ion binding"/>
    <property type="evidence" value="ECO:0007669"/>
    <property type="project" value="UniProtKB-KW"/>
</dbReference>
<reference evidence="11 12" key="1">
    <citation type="submission" date="2020-04" db="EMBL/GenBank/DDBJ databases">
        <title>Perkinsus olseni comparative genomics.</title>
        <authorList>
            <person name="Bogema D.R."/>
        </authorList>
    </citation>
    <scope>NUCLEOTIDE SEQUENCE [LARGE SCALE GENOMIC DNA]</scope>
    <source>
        <strain evidence="11">00978-12</strain>
    </source>
</reference>
<sequence length="957" mass="103935">MANKKELISTYTDEEQFRAVVEDEGDRRLHVVDVYTTWCGPCQQIVPTFKNLQINMDGFDERINLIQIDRQTVGEYAEKFSSTSSPRFLFYKDGSLVAKVEGCNAPKILGANTPGVVLSKGHAYSSKLRFITLQWATVHRGVDRHHSAQSEQQPQQPSNTPQQQQGREGSSNGGREVESGTGLWPTVNWSGQSPLRQQQQQRLQAAYPQQRPVYVFRDGRYVPDPTAQPRPYQAPYTPFALVQSIPEIKQTCVVKNPCNLRKDTIKFIEDGSGFVVDTSTPCVVRLHYFVDGDSNSQSSEALPEVKGVRTYTYELPHAGLGQEVLTNDQSQTVVVHLLKDGPLPPTLKGSHRYPAVVEILSRGEAKPNDNPLHIFCKGQLTYLSFPPVEDSDVMMNVKVLKQRVLFSTQAYDMHDIYGIEAPRAVAHEEEEDRRGDTVEGKVVKGGDSPSSSEEESSNGEVAAGLAHSGYDDEADAVASECVICLSEPRTTVVLPCRHMCLCNDCAVRVQEANPGHVSAKCPICRQPVSSMLQISASSSSGQSAAAQATCNIAVVVVVADGEIMEGSASSEALVFCFVSVKCYCTCCSVVLLSRQYAPHLFGPPSSMPPFNRVLIANRGEIASRIERACHALGCECVAVYVNGEEMAPHIKACDKSVLIGSGVRAYLDVRTIVKAAVDSGCDALHPGYGFLSESWDLAEACAKANVKFIGPSPSVLRAFGDKTAARNMAIQCQVPVSKGTGIVKDASTCESEVARLGLRYPVVVKAAGGGGGRGMRVAAFERCTAEALASFGNGDVFVEEWWANSKHIEVQVLGDTTGQVSHAFARDCSVQLRNQKVVEIAPPQVDIPEAILKAACGLAEKSGYVTVGTVEFLMAKGGKDFIFLEVNPRIQVEHTVTEEAFNIDLVQTQMKLAAGEPLKAVYPPTPPPAIKCAIQARVVWTPSPGGSPMIEKYCRKE</sequence>
<dbReference type="Pfam" id="PF02786">
    <property type="entry name" value="CPSase_L_D2"/>
    <property type="match status" value="1"/>
</dbReference>
<dbReference type="InterPro" id="IPR013083">
    <property type="entry name" value="Znf_RING/FYVE/PHD"/>
</dbReference>
<dbReference type="Gene3D" id="3.40.30.10">
    <property type="entry name" value="Glutaredoxin"/>
    <property type="match status" value="1"/>
</dbReference>
<evidence type="ECO:0000256" key="5">
    <source>
        <dbReference type="PROSITE-ProRule" id="PRU00175"/>
    </source>
</evidence>
<gene>
    <name evidence="11" type="ORF">FOZ60_017273</name>
</gene>
<dbReference type="PROSITE" id="PS50975">
    <property type="entry name" value="ATP_GRASP"/>
    <property type="match status" value="1"/>
</dbReference>
<dbReference type="Proteomes" id="UP000541610">
    <property type="component" value="Unassembled WGS sequence"/>
</dbReference>
<feature type="compositionally biased region" description="Low complexity" evidence="7">
    <location>
        <begin position="192"/>
        <end position="204"/>
    </location>
</feature>
<dbReference type="InterPro" id="IPR017937">
    <property type="entry name" value="Thioredoxin_CS"/>
</dbReference>
<dbReference type="OrthoDB" id="431640at2759"/>
<evidence type="ECO:0000256" key="2">
    <source>
        <dbReference type="ARBA" id="ARBA00022741"/>
    </source>
</evidence>
<dbReference type="PROSITE" id="PS00866">
    <property type="entry name" value="CPSASE_1"/>
    <property type="match status" value="1"/>
</dbReference>
<dbReference type="InterPro" id="IPR013766">
    <property type="entry name" value="Thioredoxin_domain"/>
</dbReference>
<dbReference type="PANTHER" id="PTHR48095">
    <property type="entry name" value="PYRUVATE CARBOXYLASE SUBUNIT A"/>
    <property type="match status" value="1"/>
</dbReference>
<keyword evidence="3 6" id="KW-0067">ATP-binding</keyword>
<dbReference type="PROSITE" id="PS50089">
    <property type="entry name" value="ZF_RING_2"/>
    <property type="match status" value="1"/>
</dbReference>
<dbReference type="PROSITE" id="PS00867">
    <property type="entry name" value="CPSASE_2"/>
    <property type="match status" value="1"/>
</dbReference>
<dbReference type="SUPFAM" id="SSF56059">
    <property type="entry name" value="Glutathione synthetase ATP-binding domain-like"/>
    <property type="match status" value="1"/>
</dbReference>
<evidence type="ECO:0000256" key="3">
    <source>
        <dbReference type="ARBA" id="ARBA00022840"/>
    </source>
</evidence>
<name>A0A7J6P351_PEROL</name>
<feature type="domain" description="RING-type" evidence="8">
    <location>
        <begin position="481"/>
        <end position="525"/>
    </location>
</feature>
<evidence type="ECO:0000256" key="1">
    <source>
        <dbReference type="ARBA" id="ARBA00022598"/>
    </source>
</evidence>
<dbReference type="InterPro" id="IPR016185">
    <property type="entry name" value="PreATP-grasp_dom_sf"/>
</dbReference>
<evidence type="ECO:0000256" key="4">
    <source>
        <dbReference type="ARBA" id="ARBA00023267"/>
    </source>
</evidence>
<dbReference type="PROSITE" id="PS50979">
    <property type="entry name" value="BC"/>
    <property type="match status" value="1"/>
</dbReference>
<organism evidence="11 12">
    <name type="scientific">Perkinsus olseni</name>
    <name type="common">Perkinsus atlanticus</name>
    <dbReference type="NCBI Taxonomy" id="32597"/>
    <lineage>
        <taxon>Eukaryota</taxon>
        <taxon>Sar</taxon>
        <taxon>Alveolata</taxon>
        <taxon>Perkinsozoa</taxon>
        <taxon>Perkinsea</taxon>
        <taxon>Perkinsida</taxon>
        <taxon>Perkinsidae</taxon>
        <taxon>Perkinsus</taxon>
    </lineage>
</organism>
<dbReference type="Gene3D" id="3.30.40.10">
    <property type="entry name" value="Zinc/RING finger domain, C3HC4 (zinc finger)"/>
    <property type="match status" value="1"/>
</dbReference>
<evidence type="ECO:0000256" key="7">
    <source>
        <dbReference type="SAM" id="MobiDB-lite"/>
    </source>
</evidence>
<dbReference type="InterPro" id="IPR005479">
    <property type="entry name" value="CPAse_ATP-bd"/>
</dbReference>
<dbReference type="SUPFAM" id="SSF52833">
    <property type="entry name" value="Thioredoxin-like"/>
    <property type="match status" value="1"/>
</dbReference>
<accession>A0A7J6P351</accession>
<evidence type="ECO:0000256" key="6">
    <source>
        <dbReference type="PROSITE-ProRule" id="PRU00409"/>
    </source>
</evidence>
<dbReference type="Pfam" id="PF00289">
    <property type="entry name" value="Biotin_carb_N"/>
    <property type="match status" value="1"/>
</dbReference>
<dbReference type="PROSITE" id="PS00194">
    <property type="entry name" value="THIOREDOXIN_1"/>
    <property type="match status" value="1"/>
</dbReference>
<feature type="region of interest" description="Disordered" evidence="7">
    <location>
        <begin position="142"/>
        <end position="204"/>
    </location>
</feature>
<keyword evidence="5" id="KW-0479">Metal-binding</keyword>
<dbReference type="GO" id="GO:0016874">
    <property type="term" value="F:ligase activity"/>
    <property type="evidence" value="ECO:0007669"/>
    <property type="project" value="UniProtKB-KW"/>
</dbReference>